<keyword evidence="7 9" id="KW-1133">Transmembrane helix</keyword>
<dbReference type="PROSITE" id="PS50928">
    <property type="entry name" value="ABC_TM1"/>
    <property type="match status" value="1"/>
</dbReference>
<sequence length="301" mass="32579">MVEITETSLAIRRPSVKGLNIVAKFFYRLLREKPLGAAGAVICLIFLFAGVFADLVAPYGYNQIVPIHRLKPPSWQFWFGTDNLGRDIFSRILYGARLSIIIGFSAATLATIISVALGITTGYLGGRFDMLVQRFVDAWMSFPDLVVLIVVVAVAGPGMPSVIVTLGCFFGIAGSRIVRSAVLSVSEQTYIHAAQSIGAGTNRILWRHILPNVMPPLIVLFTTRVGAAILAEASLSFLGLGIPPPAPSWGGMLTGSARDYMYLAPWMALAPGICLTLVVFSINVFGDALRDLLDPRMRGHR</sequence>
<accession>A0ABY7MHI2</accession>
<dbReference type="CDD" id="cd06261">
    <property type="entry name" value="TM_PBP2"/>
    <property type="match status" value="1"/>
</dbReference>
<feature type="transmembrane region" description="Helical" evidence="9">
    <location>
        <begin position="217"/>
        <end position="242"/>
    </location>
</feature>
<evidence type="ECO:0000256" key="2">
    <source>
        <dbReference type="ARBA" id="ARBA00022448"/>
    </source>
</evidence>
<evidence type="ECO:0000313" key="12">
    <source>
        <dbReference type="Proteomes" id="UP001179614"/>
    </source>
</evidence>
<feature type="transmembrane region" description="Helical" evidence="9">
    <location>
        <begin position="35"/>
        <end position="61"/>
    </location>
</feature>
<dbReference type="PANTHER" id="PTHR43386:SF1">
    <property type="entry name" value="D,D-DIPEPTIDE TRANSPORT SYSTEM PERMEASE PROTEIN DDPC-RELATED"/>
    <property type="match status" value="1"/>
</dbReference>
<comment type="similarity">
    <text evidence="9">Belongs to the binding-protein-dependent transport system permease family.</text>
</comment>
<keyword evidence="5" id="KW-0571">Peptide transport</keyword>
<evidence type="ECO:0000259" key="10">
    <source>
        <dbReference type="PROSITE" id="PS50928"/>
    </source>
</evidence>
<dbReference type="RefSeq" id="WP_270163176.1">
    <property type="nucleotide sequence ID" value="NZ_CP089391.1"/>
</dbReference>
<evidence type="ECO:0000313" key="11">
    <source>
        <dbReference type="EMBL" id="WBL77885.1"/>
    </source>
</evidence>
<dbReference type="InterPro" id="IPR025966">
    <property type="entry name" value="OppC_N"/>
</dbReference>
<dbReference type="InterPro" id="IPR050366">
    <property type="entry name" value="BP-dependent_transpt_permease"/>
</dbReference>
<dbReference type="Proteomes" id="UP001179614">
    <property type="component" value="Chromosome"/>
</dbReference>
<keyword evidence="2 9" id="KW-0813">Transport</keyword>
<organism evidence="11 12">
    <name type="scientific">Bradyrhizobium xenonodulans</name>
    <dbReference type="NCBI Taxonomy" id="2736875"/>
    <lineage>
        <taxon>Bacteria</taxon>
        <taxon>Pseudomonadati</taxon>
        <taxon>Pseudomonadota</taxon>
        <taxon>Alphaproteobacteria</taxon>
        <taxon>Hyphomicrobiales</taxon>
        <taxon>Nitrobacteraceae</taxon>
        <taxon>Bradyrhizobium</taxon>
    </lineage>
</organism>
<comment type="subcellular location">
    <subcellularLocation>
        <location evidence="1 9">Cell membrane</location>
        <topology evidence="1 9">Multi-pass membrane protein</topology>
    </subcellularLocation>
</comment>
<evidence type="ECO:0000256" key="6">
    <source>
        <dbReference type="ARBA" id="ARBA00022927"/>
    </source>
</evidence>
<name>A0ABY7MHI2_9BRAD</name>
<gene>
    <name evidence="11" type="ORF">I3J27_33705</name>
</gene>
<protein>
    <submittedName>
        <fullName evidence="11">ABC transporter permease</fullName>
    </submittedName>
</protein>
<dbReference type="InterPro" id="IPR000515">
    <property type="entry name" value="MetI-like"/>
</dbReference>
<feature type="transmembrane region" description="Helical" evidence="9">
    <location>
        <begin position="98"/>
        <end position="125"/>
    </location>
</feature>
<dbReference type="Pfam" id="PF12911">
    <property type="entry name" value="OppC_N"/>
    <property type="match status" value="1"/>
</dbReference>
<dbReference type="Pfam" id="PF00528">
    <property type="entry name" value="BPD_transp_1"/>
    <property type="match status" value="1"/>
</dbReference>
<keyword evidence="3" id="KW-1003">Cell membrane</keyword>
<evidence type="ECO:0000256" key="7">
    <source>
        <dbReference type="ARBA" id="ARBA00022989"/>
    </source>
</evidence>
<feature type="domain" description="ABC transmembrane type-1" evidence="10">
    <location>
        <begin position="96"/>
        <end position="286"/>
    </location>
</feature>
<keyword evidence="4 9" id="KW-0812">Transmembrane</keyword>
<evidence type="ECO:0000256" key="5">
    <source>
        <dbReference type="ARBA" id="ARBA00022856"/>
    </source>
</evidence>
<reference evidence="11" key="1">
    <citation type="submission" date="2021-12" db="EMBL/GenBank/DDBJ databases">
        <title>Bradyrhizobium xenonodulans sp. nov.</title>
        <authorList>
            <person name="Claassens R."/>
            <person name="Venter S.N."/>
            <person name="Beukes C.W."/>
            <person name="Stepkowski T."/>
            <person name="Steenkamp E.T."/>
        </authorList>
    </citation>
    <scope>NUCLEOTIDE SEQUENCE</scope>
    <source>
        <strain evidence="11">14AB</strain>
    </source>
</reference>
<evidence type="ECO:0000256" key="9">
    <source>
        <dbReference type="RuleBase" id="RU363032"/>
    </source>
</evidence>
<keyword evidence="6" id="KW-0653">Protein transport</keyword>
<dbReference type="SUPFAM" id="SSF161098">
    <property type="entry name" value="MetI-like"/>
    <property type="match status" value="1"/>
</dbReference>
<evidence type="ECO:0000256" key="4">
    <source>
        <dbReference type="ARBA" id="ARBA00022692"/>
    </source>
</evidence>
<dbReference type="PANTHER" id="PTHR43386">
    <property type="entry name" value="OLIGOPEPTIDE TRANSPORT SYSTEM PERMEASE PROTEIN APPC"/>
    <property type="match status" value="1"/>
</dbReference>
<keyword evidence="8 9" id="KW-0472">Membrane</keyword>
<dbReference type="Gene3D" id="1.10.3720.10">
    <property type="entry name" value="MetI-like"/>
    <property type="match status" value="1"/>
</dbReference>
<evidence type="ECO:0000256" key="8">
    <source>
        <dbReference type="ARBA" id="ARBA00023136"/>
    </source>
</evidence>
<evidence type="ECO:0000256" key="1">
    <source>
        <dbReference type="ARBA" id="ARBA00004651"/>
    </source>
</evidence>
<dbReference type="InterPro" id="IPR035906">
    <property type="entry name" value="MetI-like_sf"/>
</dbReference>
<proteinExistence type="inferred from homology"/>
<keyword evidence="12" id="KW-1185">Reference proteome</keyword>
<evidence type="ECO:0000256" key="3">
    <source>
        <dbReference type="ARBA" id="ARBA00022475"/>
    </source>
</evidence>
<dbReference type="EMBL" id="CP089391">
    <property type="protein sequence ID" value="WBL77885.1"/>
    <property type="molecule type" value="Genomic_DNA"/>
</dbReference>
<feature type="transmembrane region" description="Helical" evidence="9">
    <location>
        <begin position="262"/>
        <end position="286"/>
    </location>
</feature>
<feature type="transmembrane region" description="Helical" evidence="9">
    <location>
        <begin position="145"/>
        <end position="173"/>
    </location>
</feature>